<organism evidence="5 6">
    <name type="scientific">Thiohalocapsa halophila</name>
    <dbReference type="NCBI Taxonomy" id="69359"/>
    <lineage>
        <taxon>Bacteria</taxon>
        <taxon>Pseudomonadati</taxon>
        <taxon>Pseudomonadota</taxon>
        <taxon>Gammaproteobacteria</taxon>
        <taxon>Chromatiales</taxon>
        <taxon>Chromatiaceae</taxon>
        <taxon>Thiohalocapsa</taxon>
    </lineage>
</organism>
<keyword evidence="3" id="KW-0326">Glycosidase</keyword>
<keyword evidence="6" id="KW-1185">Reference proteome</keyword>
<dbReference type="SUPFAM" id="SSF51445">
    <property type="entry name" value="(Trans)glycosidases"/>
    <property type="match status" value="1"/>
</dbReference>
<dbReference type="InterPro" id="IPR050226">
    <property type="entry name" value="NagZ_Beta-hexosaminidase"/>
</dbReference>
<dbReference type="PANTHER" id="PTHR30480">
    <property type="entry name" value="BETA-HEXOSAMINIDASE-RELATED"/>
    <property type="match status" value="1"/>
</dbReference>
<dbReference type="InterPro" id="IPR001764">
    <property type="entry name" value="Glyco_hydro_3_N"/>
</dbReference>
<sequence>MHARHLAGGLFILGFDGTAVDAALAETIARWRPAGLILFRRNIGTPAEVARLCRDLRRLYPADDPPLISVDQEGGRVARLRAPFTELPAARVLGRLYRRTGSLELVHKAAAITAAELTAVGINFNYAPVLDVDSNPANPIIGDRAFGGTPELVSAVAGAVIDTYQRHGLLACGKHFPGHGDTDTDSHLALPVVRRDRESLEDIELPPFRDANAAGVAAMMTAHVLYPALDPDWPATLSRPILTGLLREELGFEGLIVTDNMEMRGVWGRWPATELTRRAVDAGCDLFIGGGGGLDGRHPQTDIQFALMEALAAQIAAGEVPIAPVEASLARIRRIKASVLRAQPDIDPTRVAERIGTAEHQAVAAALREAATAA</sequence>
<feature type="domain" description="Glycoside hydrolase family 3 N-terminal" evidence="4">
    <location>
        <begin position="21"/>
        <end position="334"/>
    </location>
</feature>
<keyword evidence="2" id="KW-0378">Hydrolase</keyword>
<dbReference type="Proteomes" id="UP000748752">
    <property type="component" value="Unassembled WGS sequence"/>
</dbReference>
<evidence type="ECO:0000313" key="6">
    <source>
        <dbReference type="Proteomes" id="UP000748752"/>
    </source>
</evidence>
<comment type="caution">
    <text evidence="5">The sequence shown here is derived from an EMBL/GenBank/DDBJ whole genome shotgun (WGS) entry which is preliminary data.</text>
</comment>
<dbReference type="PANTHER" id="PTHR30480:SF16">
    <property type="entry name" value="GLYCOSIDE HYDROLASE FAMILY 3 DOMAIN PROTEIN"/>
    <property type="match status" value="1"/>
</dbReference>
<dbReference type="InterPro" id="IPR036962">
    <property type="entry name" value="Glyco_hydro_3_N_sf"/>
</dbReference>
<evidence type="ECO:0000256" key="1">
    <source>
        <dbReference type="ARBA" id="ARBA00005336"/>
    </source>
</evidence>
<dbReference type="RefSeq" id="WP_200240699.1">
    <property type="nucleotide sequence ID" value="NZ_NRRV01000060.1"/>
</dbReference>
<gene>
    <name evidence="5" type="ORF">CKO31_19350</name>
</gene>
<evidence type="ECO:0000313" key="5">
    <source>
        <dbReference type="EMBL" id="MBK1632864.1"/>
    </source>
</evidence>
<dbReference type="EMBL" id="NRRV01000060">
    <property type="protein sequence ID" value="MBK1632864.1"/>
    <property type="molecule type" value="Genomic_DNA"/>
</dbReference>
<dbReference type="Gene3D" id="3.20.20.300">
    <property type="entry name" value="Glycoside hydrolase, family 3, N-terminal domain"/>
    <property type="match status" value="1"/>
</dbReference>
<evidence type="ECO:0000259" key="4">
    <source>
        <dbReference type="Pfam" id="PF00933"/>
    </source>
</evidence>
<reference evidence="5 6" key="1">
    <citation type="journal article" date="2020" name="Microorganisms">
        <title>Osmotic Adaptation and Compatible Solute Biosynthesis of Phototrophic Bacteria as Revealed from Genome Analyses.</title>
        <authorList>
            <person name="Imhoff J.F."/>
            <person name="Rahn T."/>
            <person name="Kunzel S."/>
            <person name="Keller A."/>
            <person name="Neulinger S.C."/>
        </authorList>
    </citation>
    <scope>NUCLEOTIDE SEQUENCE [LARGE SCALE GENOMIC DNA]</scope>
    <source>
        <strain evidence="5 6">DSM 6210</strain>
    </source>
</reference>
<dbReference type="InterPro" id="IPR017853">
    <property type="entry name" value="GH"/>
</dbReference>
<evidence type="ECO:0000256" key="2">
    <source>
        <dbReference type="ARBA" id="ARBA00022801"/>
    </source>
</evidence>
<dbReference type="NCBIfam" id="NF003740">
    <property type="entry name" value="PRK05337.1"/>
    <property type="match status" value="1"/>
</dbReference>
<proteinExistence type="inferred from homology"/>
<dbReference type="Pfam" id="PF00933">
    <property type="entry name" value="Glyco_hydro_3"/>
    <property type="match status" value="1"/>
</dbReference>
<evidence type="ECO:0000256" key="3">
    <source>
        <dbReference type="ARBA" id="ARBA00023295"/>
    </source>
</evidence>
<name>A0ABS1CLZ4_9GAMM</name>
<accession>A0ABS1CLZ4</accession>
<protein>
    <submittedName>
        <fullName evidence="5">Beta-N-acetylhexosaminidase</fullName>
    </submittedName>
</protein>
<comment type="similarity">
    <text evidence="1">Belongs to the glycosyl hydrolase 3 family.</text>
</comment>